<accession>A0ABR3FMR6</accession>
<proteinExistence type="predicted"/>
<sequence length="229" mass="24921">MSSNTGKTSLTTFQTEIEQIHHREVTKQRTHMAAGGATTVSTVKDGVNEKKDMKGKAKDVTDKQEVNGKARDETKPEIPVDTQRDTSEMEEKILSLLLTNSAPNRDQARDIVATLITQHHGEYVLRIGAQPAHDTLFAGELTDESDGWKGIERTVEQLESLHTQVTSVVEEIGGKTCVLFESKGKHPRLSLLLRLPPASVALTPEVRCAVVGNVDSGKSTTLGVLTRGS</sequence>
<protein>
    <recommendedName>
        <fullName evidence="4">Tr-type G domain-containing protein</fullName>
    </recommendedName>
</protein>
<feature type="region of interest" description="Disordered" evidence="1">
    <location>
        <begin position="24"/>
        <end position="75"/>
    </location>
</feature>
<reference evidence="2 3" key="1">
    <citation type="submission" date="2024-02" db="EMBL/GenBank/DDBJ databases">
        <title>A draft genome for the cacao thread blight pathogen Marasmius crinis-equi.</title>
        <authorList>
            <person name="Cohen S.P."/>
            <person name="Baruah I.K."/>
            <person name="Amoako-Attah I."/>
            <person name="Bukari Y."/>
            <person name="Meinhardt L.W."/>
            <person name="Bailey B.A."/>
        </authorList>
    </citation>
    <scope>NUCLEOTIDE SEQUENCE [LARGE SCALE GENOMIC DNA]</scope>
    <source>
        <strain evidence="2 3">GH-76</strain>
    </source>
</reference>
<keyword evidence="3" id="KW-1185">Reference proteome</keyword>
<feature type="compositionally biased region" description="Basic and acidic residues" evidence="1">
    <location>
        <begin position="46"/>
        <end position="75"/>
    </location>
</feature>
<evidence type="ECO:0000256" key="1">
    <source>
        <dbReference type="SAM" id="MobiDB-lite"/>
    </source>
</evidence>
<name>A0ABR3FMR6_9AGAR</name>
<comment type="caution">
    <text evidence="2">The sequence shown here is derived from an EMBL/GenBank/DDBJ whole genome shotgun (WGS) entry which is preliminary data.</text>
</comment>
<dbReference type="Proteomes" id="UP001465976">
    <property type="component" value="Unassembled WGS sequence"/>
</dbReference>
<dbReference type="EMBL" id="JBAHYK010000209">
    <property type="protein sequence ID" value="KAL0576667.1"/>
    <property type="molecule type" value="Genomic_DNA"/>
</dbReference>
<evidence type="ECO:0008006" key="4">
    <source>
        <dbReference type="Google" id="ProtNLM"/>
    </source>
</evidence>
<evidence type="ECO:0000313" key="3">
    <source>
        <dbReference type="Proteomes" id="UP001465976"/>
    </source>
</evidence>
<evidence type="ECO:0000313" key="2">
    <source>
        <dbReference type="EMBL" id="KAL0576667.1"/>
    </source>
</evidence>
<organism evidence="2 3">
    <name type="scientific">Marasmius crinis-equi</name>
    <dbReference type="NCBI Taxonomy" id="585013"/>
    <lineage>
        <taxon>Eukaryota</taxon>
        <taxon>Fungi</taxon>
        <taxon>Dikarya</taxon>
        <taxon>Basidiomycota</taxon>
        <taxon>Agaricomycotina</taxon>
        <taxon>Agaricomycetes</taxon>
        <taxon>Agaricomycetidae</taxon>
        <taxon>Agaricales</taxon>
        <taxon>Marasmiineae</taxon>
        <taxon>Marasmiaceae</taxon>
        <taxon>Marasmius</taxon>
    </lineage>
</organism>
<gene>
    <name evidence="2" type="ORF">V5O48_005327</name>
</gene>